<dbReference type="PANTHER" id="PTHR11848:SF117">
    <property type="entry name" value="INHIBIN ALPHA CHAIN"/>
    <property type="match status" value="1"/>
</dbReference>
<keyword evidence="8" id="KW-0325">Glycoprotein</keyword>
<comment type="similarity">
    <text evidence="3 10">Belongs to the TGF-beta family.</text>
</comment>
<comment type="caution">
    <text evidence="13">The sequence shown here is derived from an EMBL/GenBank/DDBJ whole genome shotgun (WGS) entry which is preliminary data.</text>
</comment>
<protein>
    <recommendedName>
        <fullName evidence="4 9">Inhibin alpha chain</fullName>
    </recommendedName>
</protein>
<dbReference type="SMART" id="SM00204">
    <property type="entry name" value="TGFB"/>
    <property type="match status" value="1"/>
</dbReference>
<comment type="subcellular location">
    <subcellularLocation>
        <location evidence="2">Secreted</location>
    </subcellularLocation>
</comment>
<evidence type="ECO:0000313" key="14">
    <source>
        <dbReference type="Proteomes" id="UP000677803"/>
    </source>
</evidence>
<evidence type="ECO:0000256" key="6">
    <source>
        <dbReference type="ARBA" id="ARBA00022685"/>
    </source>
</evidence>
<dbReference type="InterPro" id="IPR001839">
    <property type="entry name" value="TGF-b_C"/>
</dbReference>
<dbReference type="PRINTS" id="PR00669">
    <property type="entry name" value="INHIBINA"/>
</dbReference>
<feature type="domain" description="TGF-beta family profile" evidence="12">
    <location>
        <begin position="216"/>
        <end position="334"/>
    </location>
</feature>
<keyword evidence="9 10" id="KW-0339">Growth factor</keyword>
<sequence>MFPAVLVLGPLWIPALVRARGGEEPSRGAALSRFRERVLEGLGLDGPPPGAGMGFEPIDATRLETIRVRARLPRRSEAAGSARDRTQMIVFPSSANSSCSAPRETVRGQFAYYFQPSINLRHAVVTSAHFWLHVGEGASADSSAPLFVLDSGRRLLRAESSPDGWTSYLLDQSLLASVASGPFAIHVGCPSCPCRATGTDRTPFLHVRARPRAPARSPRQVTVPWSPSAVRRLQRPSGEEDQGDCRREEVEVAFRELGWEKWIVHPEALTFSYCRGNCSVAGGRSAAATLWVTQCCAPVPGTMRSAEVTTTSDGGHSFRREILPDLMPEECACF</sequence>
<evidence type="ECO:0000256" key="9">
    <source>
        <dbReference type="PIRNR" id="PIRNR037328"/>
    </source>
</evidence>
<dbReference type="SUPFAM" id="SSF57501">
    <property type="entry name" value="Cystine-knot cytokines"/>
    <property type="match status" value="1"/>
</dbReference>
<keyword evidence="9" id="KW-0372">Hormone</keyword>
<organism evidence="13 14">
    <name type="scientific">Menidia menidia</name>
    <name type="common">Atlantic silverside</name>
    <dbReference type="NCBI Taxonomy" id="238744"/>
    <lineage>
        <taxon>Eukaryota</taxon>
        <taxon>Metazoa</taxon>
        <taxon>Chordata</taxon>
        <taxon>Craniata</taxon>
        <taxon>Vertebrata</taxon>
        <taxon>Euteleostomi</taxon>
        <taxon>Actinopterygii</taxon>
        <taxon>Neopterygii</taxon>
        <taxon>Teleostei</taxon>
        <taxon>Neoteleostei</taxon>
        <taxon>Acanthomorphata</taxon>
        <taxon>Ovalentaria</taxon>
        <taxon>Atherinomorphae</taxon>
        <taxon>Atheriniformes</taxon>
        <taxon>Atherinopsidae</taxon>
        <taxon>Menidiinae</taxon>
        <taxon>Menidia</taxon>
    </lineage>
</organism>
<dbReference type="GO" id="GO:0005125">
    <property type="term" value="F:cytokine activity"/>
    <property type="evidence" value="ECO:0007669"/>
    <property type="project" value="TreeGrafter"/>
</dbReference>
<evidence type="ECO:0000256" key="8">
    <source>
        <dbReference type="ARBA" id="ARBA00023180"/>
    </source>
</evidence>
<dbReference type="EMBL" id="CAJRST010015557">
    <property type="protein sequence ID" value="CAG5934200.1"/>
    <property type="molecule type" value="Genomic_DNA"/>
</dbReference>
<dbReference type="GO" id="GO:0008083">
    <property type="term" value="F:growth factor activity"/>
    <property type="evidence" value="ECO:0007669"/>
    <property type="project" value="UniProtKB-KW"/>
</dbReference>
<dbReference type="PROSITE" id="PS51362">
    <property type="entry name" value="TGF_BETA_2"/>
    <property type="match status" value="1"/>
</dbReference>
<dbReference type="Pfam" id="PF00019">
    <property type="entry name" value="TGF_beta"/>
    <property type="match status" value="1"/>
</dbReference>
<evidence type="ECO:0000256" key="10">
    <source>
        <dbReference type="RuleBase" id="RU000354"/>
    </source>
</evidence>
<dbReference type="PANTHER" id="PTHR11848">
    <property type="entry name" value="TGF-BETA FAMILY"/>
    <property type="match status" value="1"/>
</dbReference>
<keyword evidence="5 9" id="KW-0964">Secreted</keyword>
<reference evidence="13" key="1">
    <citation type="submission" date="2021-05" db="EMBL/GenBank/DDBJ databases">
        <authorList>
            <person name="Tigano A."/>
        </authorList>
    </citation>
    <scope>NUCLEOTIDE SEQUENCE</scope>
</reference>
<accession>A0A8S4BFP7</accession>
<keyword evidence="7 11" id="KW-0732">Signal</keyword>
<feature type="chain" id="PRO_5035744461" description="Inhibin alpha chain" evidence="11">
    <location>
        <begin position="20"/>
        <end position="334"/>
    </location>
</feature>
<evidence type="ECO:0000256" key="2">
    <source>
        <dbReference type="ARBA" id="ARBA00004613"/>
    </source>
</evidence>
<evidence type="ECO:0000256" key="4">
    <source>
        <dbReference type="ARBA" id="ARBA00019280"/>
    </source>
</evidence>
<dbReference type="GO" id="GO:0005615">
    <property type="term" value="C:extracellular space"/>
    <property type="evidence" value="ECO:0007669"/>
    <property type="project" value="TreeGrafter"/>
</dbReference>
<evidence type="ECO:0000256" key="1">
    <source>
        <dbReference type="ARBA" id="ARBA00002588"/>
    </source>
</evidence>
<gene>
    <name evidence="13" type="ORF">MMEN_LOCUS13588</name>
</gene>
<feature type="signal peptide" evidence="11">
    <location>
        <begin position="1"/>
        <end position="19"/>
    </location>
</feature>
<proteinExistence type="inferred from homology"/>
<dbReference type="AlphaFoldDB" id="A0A8S4BFP7"/>
<dbReference type="Gene3D" id="2.10.90.10">
    <property type="entry name" value="Cystine-knot cytokines"/>
    <property type="match status" value="1"/>
</dbReference>
<dbReference type="InterPro" id="IPR029034">
    <property type="entry name" value="Cystine-knot_cytokine"/>
</dbReference>
<dbReference type="OrthoDB" id="9929039at2759"/>
<dbReference type="PIRSF" id="PIRSF037328">
    <property type="entry name" value="Inhibin_alpha_subunit"/>
    <property type="match status" value="1"/>
</dbReference>
<evidence type="ECO:0000313" key="13">
    <source>
        <dbReference type="EMBL" id="CAG5934200.1"/>
    </source>
</evidence>
<keyword evidence="6" id="KW-0165">Cleavage on pair of basic residues</keyword>
<dbReference type="InterPro" id="IPR015615">
    <property type="entry name" value="TGF-beta-rel"/>
</dbReference>
<dbReference type="InterPro" id="IPR017175">
    <property type="entry name" value="Inhibin_asu"/>
</dbReference>
<evidence type="ECO:0000256" key="11">
    <source>
        <dbReference type="SAM" id="SignalP"/>
    </source>
</evidence>
<comment type="function">
    <text evidence="1">Inhibins and activins inhibit and activate, respectively, the secretion of follitropin by the pituitary gland. Inhibins/activins are involved in regulating a number of diverse functions such as hypothalamic and pituitary hormone secretion, gonadal hormone secretion, germ cell development and maturation, erythroid differentiation, insulin secretion, nerve cell survival, embryonic axial development or bone growth, depending on their subunit composition. Inhibins appear to oppose the functions of activins.</text>
</comment>
<name>A0A8S4BFP7_9TELE</name>
<evidence type="ECO:0000256" key="3">
    <source>
        <dbReference type="ARBA" id="ARBA00006656"/>
    </source>
</evidence>
<evidence type="ECO:0000256" key="7">
    <source>
        <dbReference type="ARBA" id="ARBA00022729"/>
    </source>
</evidence>
<dbReference type="GO" id="GO:0005179">
    <property type="term" value="F:hormone activity"/>
    <property type="evidence" value="ECO:0007669"/>
    <property type="project" value="UniProtKB-KW"/>
</dbReference>
<keyword evidence="14" id="KW-1185">Reference proteome</keyword>
<evidence type="ECO:0000259" key="12">
    <source>
        <dbReference type="PROSITE" id="PS51362"/>
    </source>
</evidence>
<dbReference type="Proteomes" id="UP000677803">
    <property type="component" value="Unassembled WGS sequence"/>
</dbReference>
<evidence type="ECO:0000256" key="5">
    <source>
        <dbReference type="ARBA" id="ARBA00022525"/>
    </source>
</evidence>